<name>A0A3N4MH80_9BACT</name>
<feature type="region of interest" description="Disordered" evidence="1">
    <location>
        <begin position="173"/>
        <end position="193"/>
    </location>
</feature>
<evidence type="ECO:0000256" key="2">
    <source>
        <dbReference type="SAM" id="SignalP"/>
    </source>
</evidence>
<reference evidence="4" key="1">
    <citation type="submission" date="2018-11" db="EMBL/GenBank/DDBJ databases">
        <title>Chitinophaga lutea sp.nov., isolate from arsenic contaminated soil.</title>
        <authorList>
            <person name="Zong Y."/>
        </authorList>
    </citation>
    <scope>NUCLEOTIDE SEQUENCE [LARGE SCALE GENOMIC DNA]</scope>
    <source>
        <strain evidence="4">YLT18</strain>
    </source>
</reference>
<protein>
    <submittedName>
        <fullName evidence="3">Uncharacterized protein</fullName>
    </submittedName>
</protein>
<accession>A0A3N4MH80</accession>
<evidence type="ECO:0000256" key="1">
    <source>
        <dbReference type="SAM" id="MobiDB-lite"/>
    </source>
</evidence>
<organism evidence="3 4">
    <name type="scientific">Chitinophaga barathri</name>
    <dbReference type="NCBI Taxonomy" id="1647451"/>
    <lineage>
        <taxon>Bacteria</taxon>
        <taxon>Pseudomonadati</taxon>
        <taxon>Bacteroidota</taxon>
        <taxon>Chitinophagia</taxon>
        <taxon>Chitinophagales</taxon>
        <taxon>Chitinophagaceae</taxon>
        <taxon>Chitinophaga</taxon>
    </lineage>
</organism>
<evidence type="ECO:0000313" key="3">
    <source>
        <dbReference type="EMBL" id="RPD42938.1"/>
    </source>
</evidence>
<dbReference type="Proteomes" id="UP000279089">
    <property type="component" value="Unassembled WGS sequence"/>
</dbReference>
<feature type="compositionally biased region" description="Pro residues" evidence="1">
    <location>
        <begin position="181"/>
        <end position="193"/>
    </location>
</feature>
<evidence type="ECO:0000313" key="4">
    <source>
        <dbReference type="Proteomes" id="UP000279089"/>
    </source>
</evidence>
<dbReference type="EMBL" id="RMBX01000001">
    <property type="protein sequence ID" value="RPD42938.1"/>
    <property type="molecule type" value="Genomic_DNA"/>
</dbReference>
<feature type="signal peptide" evidence="2">
    <location>
        <begin position="1"/>
        <end position="18"/>
    </location>
</feature>
<comment type="caution">
    <text evidence="3">The sequence shown here is derived from an EMBL/GenBank/DDBJ whole genome shotgun (WGS) entry which is preliminary data.</text>
</comment>
<sequence length="193" mass="21516">MKSILFSLCLLSSAVCFAQKKEEIILNRSNFTYDDDPYVSETSSLFLSEMRAGELRASAEYYKSISKVSLNRLKQVAGKAKTCLPKSFWPKDRNKGVTGMYAEGTHFEEPGLWNEELFLSADERGNAVYHMQIKVRFGTTPASGKRKIEEVVVLCGNDIKPIPKEELAAMIKKEKAKQVGVPPPPPPLPSTGR</sequence>
<dbReference type="AlphaFoldDB" id="A0A3N4MH80"/>
<keyword evidence="2" id="KW-0732">Signal</keyword>
<gene>
    <name evidence="3" type="ORF">EG028_01185</name>
</gene>
<proteinExistence type="predicted"/>
<keyword evidence="4" id="KW-1185">Reference proteome</keyword>
<dbReference type="RefSeq" id="WP_120514210.1">
    <property type="nucleotide sequence ID" value="NZ_QXZY01000001.1"/>
</dbReference>
<feature type="chain" id="PRO_5018108397" evidence="2">
    <location>
        <begin position="19"/>
        <end position="193"/>
    </location>
</feature>